<feature type="region of interest" description="Disordered" evidence="1">
    <location>
        <begin position="102"/>
        <end position="123"/>
    </location>
</feature>
<evidence type="ECO:0000256" key="1">
    <source>
        <dbReference type="SAM" id="MobiDB-lite"/>
    </source>
</evidence>
<proteinExistence type="evidence at transcript level"/>
<accession>A0AA95Z9E3</accession>
<gene>
    <name evidence="2" type="primary">OBPC03</name>
</gene>
<protein>
    <submittedName>
        <fullName evidence="2">Odorant binding protein C03</fullName>
    </submittedName>
</protein>
<name>A0AA95Z9E3_9CUCU</name>
<sequence>MNLPSRTSSKITKKPTPLLTSMNMSNVCANFHEHVKCVSKGLNLIQEDGKINPEGVKTHIGHIVSDQAKADSIFKECAQDKGSERENTKHLWECLYEKHVFGSSHGHHHSSESSSSSEEHHHH</sequence>
<dbReference type="Pfam" id="PF01395">
    <property type="entry name" value="PBP_GOBP"/>
    <property type="match status" value="1"/>
</dbReference>
<dbReference type="AlphaFoldDB" id="A0AA95Z9E3"/>
<evidence type="ECO:0000313" key="2">
    <source>
        <dbReference type="EMBL" id="WNH96190.1"/>
    </source>
</evidence>
<dbReference type="Gene3D" id="1.10.238.20">
    <property type="entry name" value="Pheromone/general odorant binding protein domain"/>
    <property type="match status" value="1"/>
</dbReference>
<dbReference type="GO" id="GO:0005549">
    <property type="term" value="F:odorant binding"/>
    <property type="evidence" value="ECO:0007669"/>
    <property type="project" value="InterPro"/>
</dbReference>
<dbReference type="SUPFAM" id="SSF47565">
    <property type="entry name" value="Insect pheromone/odorant-binding proteins"/>
    <property type="match status" value="1"/>
</dbReference>
<reference evidence="2" key="1">
    <citation type="submission" date="2022-07" db="EMBL/GenBank/DDBJ databases">
        <authorList>
            <person name="Segura Leon O.L."/>
            <person name="Lechuga-Paredes P."/>
            <person name="Cibrian Tovar J."/>
            <person name="Torres Huerta B."/>
        </authorList>
    </citation>
    <scope>NUCLEOTIDE SEQUENCE</scope>
</reference>
<dbReference type="InterPro" id="IPR006170">
    <property type="entry name" value="PBP/GOBP"/>
</dbReference>
<dbReference type="InterPro" id="IPR036728">
    <property type="entry name" value="PBP_GOBP_sf"/>
</dbReference>
<dbReference type="EMBL" id="OP056779">
    <property type="protein sequence ID" value="WNH96190.1"/>
    <property type="molecule type" value="mRNA"/>
</dbReference>
<organism evidence="2">
    <name type="scientific">Anthonomus eugenii</name>
    <name type="common">pepper weevil</name>
    <dbReference type="NCBI Taxonomy" id="122869"/>
    <lineage>
        <taxon>Eukaryota</taxon>
        <taxon>Metazoa</taxon>
        <taxon>Ecdysozoa</taxon>
        <taxon>Arthropoda</taxon>
        <taxon>Hexapoda</taxon>
        <taxon>Insecta</taxon>
        <taxon>Pterygota</taxon>
        <taxon>Neoptera</taxon>
        <taxon>Endopterygota</taxon>
        <taxon>Coleoptera</taxon>
        <taxon>Polyphaga</taxon>
        <taxon>Cucujiformia</taxon>
        <taxon>Curculionidae</taxon>
        <taxon>Curculioninae</taxon>
        <taxon>Anthonomini</taxon>
        <taxon>Anthonomus</taxon>
    </lineage>
</organism>
<reference evidence="2" key="2">
    <citation type="journal article" date="2023" name="Int. J. Mol. Sci.">
        <title>Odorant-Binding and Chemosensory Proteins in Anthonomus eugenii (Coleoptera: Curculionidae) and Their Tissue Expression.</title>
        <authorList>
            <person name="Lechuga-Paredes P."/>
            <person name="Segura-Leon O.L."/>
            <person name="Cibrian-Tovar J."/>
            <person name="Torres-Huerta B."/>
            <person name="Velazquez-Gonzalez J.C."/>
            <person name="Cruz-Jaramillo J.L."/>
        </authorList>
    </citation>
    <scope>NUCLEOTIDE SEQUENCE</scope>
</reference>